<keyword evidence="2" id="KW-1134">Transmembrane beta strand</keyword>
<name>A0A517NIY2_9BACT</name>
<evidence type="ECO:0000256" key="3">
    <source>
        <dbReference type="ARBA" id="ARBA00022692"/>
    </source>
</evidence>
<dbReference type="GO" id="GO:0009279">
    <property type="term" value="C:cell outer membrane"/>
    <property type="evidence" value="ECO:0007669"/>
    <property type="project" value="UniProtKB-SubCell"/>
</dbReference>
<dbReference type="AlphaFoldDB" id="A0A517NIY2"/>
<evidence type="ECO:0000256" key="1">
    <source>
        <dbReference type="ARBA" id="ARBA00004442"/>
    </source>
</evidence>
<evidence type="ECO:0000313" key="6">
    <source>
        <dbReference type="EMBL" id="QDT07092.1"/>
    </source>
</evidence>
<keyword evidence="4" id="KW-0472">Membrane</keyword>
<accession>A0A517NIY2</accession>
<dbReference type="GO" id="GO:1990281">
    <property type="term" value="C:efflux pump complex"/>
    <property type="evidence" value="ECO:0007669"/>
    <property type="project" value="TreeGrafter"/>
</dbReference>
<evidence type="ECO:0000313" key="7">
    <source>
        <dbReference type="Proteomes" id="UP000318538"/>
    </source>
</evidence>
<dbReference type="Proteomes" id="UP000318538">
    <property type="component" value="Chromosome"/>
</dbReference>
<sequence length="520" mass="56361">MDKFGRINPNRRRRWQRHLLLGCVFALPGCQSSGLRVADVGRPAAATPAGSASIAAASSPDSQTALASFQIAQNGNAEQVAKNPNEIAAATDLPAANDQAIQVIPGVDEESIAPVLVDSRSTPVPVSLSDLVARALATHPTVAAARQRVAAAQHRIPQVTALDDPTLGNTFWPIQDQALQTAGGRIGHQFALTQKVPWPAKLNARGSVASREVQVAIAESARAELEITEAVRLAYYQLWLAEELVQIVDENGALVDDLIEVAEARYRTGGSQQDILRAQLEGDRLAEQMISLRLQKEQARADLGALVRQPLDWMSIAVDELILTEASPRLDELVAQAEACNPTLQGLAAEIARDRAKESLACLQQYPDFQLGLGYSIVDDDTNVISPVANGHDNINFTVGITLPVWRDKINAGIREAAHNRSSTTLRREAEQDKLRGTLRRQVAAADAAVEQLELFRNRLIPRTEQTLEIVIADYQGKRADFTDLIATYHELLALQVQVARSKAALASTMAQIERTVGCP</sequence>
<proteinExistence type="predicted"/>
<reference evidence="6 7" key="1">
    <citation type="submission" date="2019-02" db="EMBL/GenBank/DDBJ databases">
        <title>Deep-cultivation of Planctomycetes and their phenomic and genomic characterization uncovers novel biology.</title>
        <authorList>
            <person name="Wiegand S."/>
            <person name="Jogler M."/>
            <person name="Boedeker C."/>
            <person name="Pinto D."/>
            <person name="Vollmers J."/>
            <person name="Rivas-Marin E."/>
            <person name="Kohn T."/>
            <person name="Peeters S.H."/>
            <person name="Heuer A."/>
            <person name="Rast P."/>
            <person name="Oberbeckmann S."/>
            <person name="Bunk B."/>
            <person name="Jeske O."/>
            <person name="Meyerdierks A."/>
            <person name="Storesund J.E."/>
            <person name="Kallscheuer N."/>
            <person name="Luecker S."/>
            <person name="Lage O.M."/>
            <person name="Pohl T."/>
            <person name="Merkel B.J."/>
            <person name="Hornburger P."/>
            <person name="Mueller R.-W."/>
            <person name="Bruemmer F."/>
            <person name="Labrenz M."/>
            <person name="Spormann A.M."/>
            <person name="Op den Camp H."/>
            <person name="Overmann J."/>
            <person name="Amann R."/>
            <person name="Jetten M.S.M."/>
            <person name="Mascher T."/>
            <person name="Medema M.H."/>
            <person name="Devos D.P."/>
            <person name="Kaster A.-K."/>
            <person name="Ovreas L."/>
            <person name="Rohde M."/>
            <person name="Galperin M.Y."/>
            <person name="Jogler C."/>
        </authorList>
    </citation>
    <scope>NUCLEOTIDE SEQUENCE [LARGE SCALE GENOMIC DNA]</scope>
    <source>
        <strain evidence="6 7">K22_7</strain>
    </source>
</reference>
<evidence type="ECO:0000256" key="4">
    <source>
        <dbReference type="ARBA" id="ARBA00023136"/>
    </source>
</evidence>
<dbReference type="SUPFAM" id="SSF56954">
    <property type="entry name" value="Outer membrane efflux proteins (OEP)"/>
    <property type="match status" value="1"/>
</dbReference>
<protein>
    <submittedName>
        <fullName evidence="6">Outer membrane efflux protein</fullName>
    </submittedName>
</protein>
<dbReference type="GO" id="GO:0015288">
    <property type="term" value="F:porin activity"/>
    <property type="evidence" value="ECO:0007669"/>
    <property type="project" value="TreeGrafter"/>
</dbReference>
<dbReference type="PANTHER" id="PTHR30026">
    <property type="entry name" value="OUTER MEMBRANE PROTEIN TOLC"/>
    <property type="match status" value="1"/>
</dbReference>
<comment type="subcellular location">
    <subcellularLocation>
        <location evidence="1">Cell outer membrane</location>
    </subcellularLocation>
</comment>
<keyword evidence="5" id="KW-0998">Cell outer membrane</keyword>
<organism evidence="6 7">
    <name type="scientific">Rubripirellula lacrimiformis</name>
    <dbReference type="NCBI Taxonomy" id="1930273"/>
    <lineage>
        <taxon>Bacteria</taxon>
        <taxon>Pseudomonadati</taxon>
        <taxon>Planctomycetota</taxon>
        <taxon>Planctomycetia</taxon>
        <taxon>Pirellulales</taxon>
        <taxon>Pirellulaceae</taxon>
        <taxon>Rubripirellula</taxon>
    </lineage>
</organism>
<gene>
    <name evidence="6" type="ORF">K227x_55170</name>
</gene>
<keyword evidence="3" id="KW-0812">Transmembrane</keyword>
<dbReference type="InterPro" id="IPR051906">
    <property type="entry name" value="TolC-like"/>
</dbReference>
<keyword evidence="7" id="KW-1185">Reference proteome</keyword>
<dbReference type="Gene3D" id="1.20.1600.10">
    <property type="entry name" value="Outer membrane efflux proteins (OEP)"/>
    <property type="match status" value="1"/>
</dbReference>
<evidence type="ECO:0000256" key="5">
    <source>
        <dbReference type="ARBA" id="ARBA00023237"/>
    </source>
</evidence>
<dbReference type="OrthoDB" id="237666at2"/>
<dbReference type="PANTHER" id="PTHR30026:SF20">
    <property type="entry name" value="OUTER MEMBRANE PROTEIN TOLC"/>
    <property type="match status" value="1"/>
</dbReference>
<evidence type="ECO:0000256" key="2">
    <source>
        <dbReference type="ARBA" id="ARBA00022452"/>
    </source>
</evidence>
<dbReference type="KEGG" id="rlc:K227x_55170"/>
<dbReference type="GO" id="GO:0015562">
    <property type="term" value="F:efflux transmembrane transporter activity"/>
    <property type="evidence" value="ECO:0007669"/>
    <property type="project" value="InterPro"/>
</dbReference>
<dbReference type="EMBL" id="CP036525">
    <property type="protein sequence ID" value="QDT07092.1"/>
    <property type="molecule type" value="Genomic_DNA"/>
</dbReference>